<dbReference type="InterPro" id="IPR050569">
    <property type="entry name" value="TAAR"/>
</dbReference>
<feature type="transmembrane region" description="Helical" evidence="9">
    <location>
        <begin position="20"/>
        <end position="43"/>
    </location>
</feature>
<keyword evidence="8" id="KW-0807">Transducer</keyword>
<feature type="transmembrane region" description="Helical" evidence="9">
    <location>
        <begin position="173"/>
        <end position="195"/>
    </location>
</feature>
<dbReference type="Pfam" id="PF00001">
    <property type="entry name" value="7tm_1"/>
    <property type="match status" value="1"/>
</dbReference>
<evidence type="ECO:0000256" key="9">
    <source>
        <dbReference type="SAM" id="Phobius"/>
    </source>
</evidence>
<organism evidence="11 12">
    <name type="scientific">Clavelina lepadiformis</name>
    <name type="common">Light-bulb sea squirt</name>
    <name type="synonym">Ascidia lepadiformis</name>
    <dbReference type="NCBI Taxonomy" id="159417"/>
    <lineage>
        <taxon>Eukaryota</taxon>
        <taxon>Metazoa</taxon>
        <taxon>Chordata</taxon>
        <taxon>Tunicata</taxon>
        <taxon>Ascidiacea</taxon>
        <taxon>Aplousobranchia</taxon>
        <taxon>Clavelinidae</taxon>
        <taxon>Clavelina</taxon>
    </lineage>
</organism>
<keyword evidence="7" id="KW-0675">Receptor</keyword>
<proteinExistence type="predicted"/>
<feature type="transmembrane region" description="Helical" evidence="9">
    <location>
        <begin position="116"/>
        <end position="143"/>
    </location>
</feature>
<evidence type="ECO:0000256" key="4">
    <source>
        <dbReference type="ARBA" id="ARBA00022989"/>
    </source>
</evidence>
<dbReference type="InterPro" id="IPR000276">
    <property type="entry name" value="GPCR_Rhodpsn"/>
</dbReference>
<name>A0ABP0G728_CLALP</name>
<sequence length="266" mass="30104">MNSTAVELSDLQSTLRSSTQAYVGGIFFFFAISSSLYHLVYMGGERLYAVVKPIRYKWQTKMKVYVGISFVWILSLLSATVPAWFPGQFVYTYLASTFLYYPALRETSSNIDYSSAIAFMIIFHFLPFALLTASCLTTAAFVYNSGKRANKPTIGQRVASHNYKRKLSVMKTIAIMQTGFTITLIPILIANSLFYSGHLDCNNIAQPYMICFYFSMTNSLVNFIVYSTRDRNFRDEVVDIFRPGYLKKLAVPSSAGRTPAKAYPRK</sequence>
<keyword evidence="4 9" id="KW-1133">Transmembrane helix</keyword>
<evidence type="ECO:0000256" key="8">
    <source>
        <dbReference type="ARBA" id="ARBA00023224"/>
    </source>
</evidence>
<evidence type="ECO:0000313" key="12">
    <source>
        <dbReference type="Proteomes" id="UP001642483"/>
    </source>
</evidence>
<dbReference type="PANTHER" id="PTHR24249:SF372">
    <property type="entry name" value="G-PROTEIN COUPLED RECEPTORS FAMILY 1 PROFILE DOMAIN-CONTAINING PROTEIN"/>
    <property type="match status" value="1"/>
</dbReference>
<evidence type="ECO:0000256" key="3">
    <source>
        <dbReference type="ARBA" id="ARBA00022692"/>
    </source>
</evidence>
<dbReference type="PRINTS" id="PR00237">
    <property type="entry name" value="GPCRRHODOPSN"/>
</dbReference>
<gene>
    <name evidence="11" type="ORF">CVLEPA_LOCUS18587</name>
</gene>
<keyword evidence="6 9" id="KW-0472">Membrane</keyword>
<feature type="transmembrane region" description="Helical" evidence="9">
    <location>
        <begin position="207"/>
        <end position="226"/>
    </location>
</feature>
<accession>A0ABP0G728</accession>
<dbReference type="Gene3D" id="1.20.1070.10">
    <property type="entry name" value="Rhodopsin 7-helix transmembrane proteins"/>
    <property type="match status" value="1"/>
</dbReference>
<feature type="domain" description="G-protein coupled receptors family 1 profile" evidence="10">
    <location>
        <begin position="1"/>
        <end position="226"/>
    </location>
</feature>
<evidence type="ECO:0000313" key="11">
    <source>
        <dbReference type="EMBL" id="CAK8686656.1"/>
    </source>
</evidence>
<dbReference type="EMBL" id="CAWYQH010000102">
    <property type="protein sequence ID" value="CAK8686656.1"/>
    <property type="molecule type" value="Genomic_DNA"/>
</dbReference>
<feature type="transmembrane region" description="Helical" evidence="9">
    <location>
        <begin position="64"/>
        <end position="85"/>
    </location>
</feature>
<dbReference type="PANTHER" id="PTHR24249">
    <property type="entry name" value="HISTAMINE RECEPTOR-RELATED G-PROTEIN COUPLED RECEPTOR"/>
    <property type="match status" value="1"/>
</dbReference>
<evidence type="ECO:0000259" key="10">
    <source>
        <dbReference type="PROSITE" id="PS50262"/>
    </source>
</evidence>
<comment type="caution">
    <text evidence="11">The sequence shown here is derived from an EMBL/GenBank/DDBJ whole genome shotgun (WGS) entry which is preliminary data.</text>
</comment>
<dbReference type="SUPFAM" id="SSF81321">
    <property type="entry name" value="Family A G protein-coupled receptor-like"/>
    <property type="match status" value="1"/>
</dbReference>
<keyword evidence="3 9" id="KW-0812">Transmembrane</keyword>
<dbReference type="CDD" id="cd00637">
    <property type="entry name" value="7tm_classA_rhodopsin-like"/>
    <property type="match status" value="1"/>
</dbReference>
<evidence type="ECO:0000256" key="2">
    <source>
        <dbReference type="ARBA" id="ARBA00022475"/>
    </source>
</evidence>
<evidence type="ECO:0000256" key="1">
    <source>
        <dbReference type="ARBA" id="ARBA00004651"/>
    </source>
</evidence>
<comment type="subcellular location">
    <subcellularLocation>
        <location evidence="1">Cell membrane</location>
        <topology evidence="1">Multi-pass membrane protein</topology>
    </subcellularLocation>
</comment>
<keyword evidence="12" id="KW-1185">Reference proteome</keyword>
<evidence type="ECO:0000256" key="5">
    <source>
        <dbReference type="ARBA" id="ARBA00023040"/>
    </source>
</evidence>
<evidence type="ECO:0000256" key="7">
    <source>
        <dbReference type="ARBA" id="ARBA00023170"/>
    </source>
</evidence>
<keyword evidence="5" id="KW-0297">G-protein coupled receptor</keyword>
<reference evidence="11 12" key="1">
    <citation type="submission" date="2024-02" db="EMBL/GenBank/DDBJ databases">
        <authorList>
            <person name="Daric V."/>
            <person name="Darras S."/>
        </authorList>
    </citation>
    <scope>NUCLEOTIDE SEQUENCE [LARGE SCALE GENOMIC DNA]</scope>
</reference>
<protein>
    <recommendedName>
        <fullName evidence="10">G-protein coupled receptors family 1 profile domain-containing protein</fullName>
    </recommendedName>
</protein>
<dbReference type="InterPro" id="IPR017452">
    <property type="entry name" value="GPCR_Rhodpsn_7TM"/>
</dbReference>
<dbReference type="PROSITE" id="PS50262">
    <property type="entry name" value="G_PROTEIN_RECEP_F1_2"/>
    <property type="match status" value="1"/>
</dbReference>
<evidence type="ECO:0000256" key="6">
    <source>
        <dbReference type="ARBA" id="ARBA00023136"/>
    </source>
</evidence>
<keyword evidence="2" id="KW-1003">Cell membrane</keyword>
<dbReference type="Proteomes" id="UP001642483">
    <property type="component" value="Unassembled WGS sequence"/>
</dbReference>